<dbReference type="AlphaFoldDB" id="A0A0H2RZR6"/>
<name>A0A0H2RZR6_9AGAM</name>
<keyword evidence="2" id="KW-1185">Reference proteome</keyword>
<dbReference type="Proteomes" id="UP000053477">
    <property type="component" value="Unassembled WGS sequence"/>
</dbReference>
<dbReference type="InParanoid" id="A0A0H2RZR6"/>
<sequence length="128" mass="14164">MCIIPPRSPLGAAETILNVKSSLSASQSHASQCRTGHAFIGEYYARFVPTEDPSCACGIFAQTREHVLRDCDYFEPHRHILYDFEPQFSISDLTGTAEGITALSEFLKVSGAYRKGVPRHGEDYLPVL</sequence>
<organism evidence="1 2">
    <name type="scientific">Schizopora paradoxa</name>
    <dbReference type="NCBI Taxonomy" id="27342"/>
    <lineage>
        <taxon>Eukaryota</taxon>
        <taxon>Fungi</taxon>
        <taxon>Dikarya</taxon>
        <taxon>Basidiomycota</taxon>
        <taxon>Agaricomycotina</taxon>
        <taxon>Agaricomycetes</taxon>
        <taxon>Hymenochaetales</taxon>
        <taxon>Schizoporaceae</taxon>
        <taxon>Schizopora</taxon>
    </lineage>
</organism>
<gene>
    <name evidence="1" type="ORF">SCHPADRAFT_900900</name>
</gene>
<dbReference type="STRING" id="27342.A0A0H2RZR6"/>
<protein>
    <submittedName>
        <fullName evidence="1">Uncharacterized protein</fullName>
    </submittedName>
</protein>
<dbReference type="OrthoDB" id="3230070at2759"/>
<proteinExistence type="predicted"/>
<evidence type="ECO:0000313" key="1">
    <source>
        <dbReference type="EMBL" id="KLO17112.1"/>
    </source>
</evidence>
<reference evidence="1 2" key="1">
    <citation type="submission" date="2015-04" db="EMBL/GenBank/DDBJ databases">
        <title>Complete genome sequence of Schizopora paradoxa KUC8140, a cosmopolitan wood degrader in East Asia.</title>
        <authorList>
            <consortium name="DOE Joint Genome Institute"/>
            <person name="Min B."/>
            <person name="Park H."/>
            <person name="Jang Y."/>
            <person name="Kim J.-J."/>
            <person name="Kim K.H."/>
            <person name="Pangilinan J."/>
            <person name="Lipzen A."/>
            <person name="Riley R."/>
            <person name="Grigoriev I.V."/>
            <person name="Spatafora J.W."/>
            <person name="Choi I.-G."/>
        </authorList>
    </citation>
    <scope>NUCLEOTIDE SEQUENCE [LARGE SCALE GENOMIC DNA]</scope>
    <source>
        <strain evidence="1 2">KUC8140</strain>
    </source>
</reference>
<dbReference type="EMBL" id="KQ085908">
    <property type="protein sequence ID" value="KLO17112.1"/>
    <property type="molecule type" value="Genomic_DNA"/>
</dbReference>
<evidence type="ECO:0000313" key="2">
    <source>
        <dbReference type="Proteomes" id="UP000053477"/>
    </source>
</evidence>
<accession>A0A0H2RZR6</accession>